<proteinExistence type="predicted"/>
<dbReference type="InterPro" id="IPR016036">
    <property type="entry name" value="Malonyl_transacylase_ACP-bd"/>
</dbReference>
<dbReference type="PRINTS" id="PR01483">
    <property type="entry name" value="FASYNTHASE"/>
</dbReference>
<dbReference type="InterPro" id="IPR013785">
    <property type="entry name" value="Aldolase_TIM"/>
</dbReference>
<protein>
    <submittedName>
        <fullName evidence="4">DUF1729 domain-containing protein</fullName>
    </submittedName>
</protein>
<evidence type="ECO:0000313" key="4">
    <source>
        <dbReference type="EMBL" id="MEE2034510.1"/>
    </source>
</evidence>
<comment type="caution">
    <text evidence="4">The sequence shown here is derived from an EMBL/GenBank/DDBJ whole genome shotgun (WGS) entry which is preliminary data.</text>
</comment>
<keyword evidence="1" id="KW-0808">Transferase</keyword>
<dbReference type="InterPro" id="IPR013565">
    <property type="entry name" value="Fas1/AflB-like_central"/>
</dbReference>
<dbReference type="InterPro" id="IPR014043">
    <property type="entry name" value="Acyl_transferase_dom"/>
</dbReference>
<name>A0ABU7JXA4_9NOCA</name>
<sequence length="804" mass="84194">MTIDETTPGDNGRNSKASRRTSERTSAAPKGALVDKLVAGEPYALAFGGQGAPWLGSLEELSRDNGLEPVLTDLVNIAAAHLAPVAGDLVVVRPTGFDPIAWILEQELADEDDAPVAVPSAATLTSAAVSLPGVFLTQVAALRALSNQGLDVSTHAPSAVIGHSQGVLAVEAVAAAGHKDAEILAIAQLIGAAGSLVGRRRGLISGAGKYPMLAVAGVDPERLRAIVADVFEGQDPERSAVLAIRNGRRRVVLSGPPAALERVQQRCEQISDTETRERDAKKRGGAVFSPTFEPVTAEVGFHHPAFADAVEQVADWAARCDLDAELARKLAEAILVAPIDWVEQVDGVVASGASWILDLGPGELLTRMTTSGLRGHGVGIIAAATRGGQRNLLTPGAEPEVPRSWTEFAPKPVALPDGRIGVETSFTRLTGRSPILLAGMTPTTVDPKIVAAAANAGHWAELAGGGQVTEQIFADHVAELTDLLEPGRAAQFNSMFLDPYLWKLHVGGKRLVPKARAAGAPFDGVVVTAGIPELEEAVQIIADLRDAGIEHVAFKPGTVAQIRSVIRIANEVPNYPIIVHIEGGRAGGHHSWEDLDDLLLDTYAELRTRPNLVLCVGGGIGTPERAADYLTGRWSTAHGFPAMPLDGILVGTAAMAALEATTSPEVKQLLVDTPGTPDWVGAGTANGGMASGRSQLGADIHEIDNAASRTGRLLDEVAGDAEAVAARRDEIIAALDITAKPYFGDVDSMTYLQWLTRYLELAVGTDCANGFDCGTDLADAVAEAHSSPWLDVSWAGRNTPNQLP</sequence>
<keyword evidence="5" id="KW-1185">Reference proteome</keyword>
<dbReference type="InterPro" id="IPR001227">
    <property type="entry name" value="Ac_transferase_dom_sf"/>
</dbReference>
<feature type="non-terminal residue" evidence="4">
    <location>
        <position position="804"/>
    </location>
</feature>
<dbReference type="InterPro" id="IPR055118">
    <property type="entry name" value="FAS-like_AT_central"/>
</dbReference>
<dbReference type="SMART" id="SM00827">
    <property type="entry name" value="PKS_AT"/>
    <property type="match status" value="1"/>
</dbReference>
<feature type="domain" description="Malonyl-CoA:ACP transacylase (MAT)" evidence="3">
    <location>
        <begin position="46"/>
        <end position="388"/>
    </location>
</feature>
<dbReference type="EMBL" id="JAUZMZ010000153">
    <property type="protein sequence ID" value="MEE2034510.1"/>
    <property type="molecule type" value="Genomic_DNA"/>
</dbReference>
<dbReference type="PANTHER" id="PTHR10982:SF21">
    <property type="entry name" value="FATTY ACID SYNTHASE SUBUNIT BETA"/>
    <property type="match status" value="1"/>
</dbReference>
<feature type="compositionally biased region" description="Polar residues" evidence="2">
    <location>
        <begin position="1"/>
        <end position="15"/>
    </location>
</feature>
<accession>A0ABU7JXA4</accession>
<feature type="region of interest" description="Disordered" evidence="2">
    <location>
        <begin position="1"/>
        <end position="29"/>
    </location>
</feature>
<dbReference type="SUPFAM" id="SSF55048">
    <property type="entry name" value="Probable ACP-binding domain of malonyl-CoA ACP transacylase"/>
    <property type="match status" value="1"/>
</dbReference>
<dbReference type="Gene3D" id="3.30.70.3320">
    <property type="match status" value="1"/>
</dbReference>
<dbReference type="Gene3D" id="1.20.930.70">
    <property type="match status" value="1"/>
</dbReference>
<dbReference type="SUPFAM" id="SSF52151">
    <property type="entry name" value="FabD/lysophospholipase-like"/>
    <property type="match status" value="1"/>
</dbReference>
<dbReference type="Pfam" id="PF08354">
    <property type="entry name" value="Fas1-AflB-like_hel"/>
    <property type="match status" value="1"/>
</dbReference>
<reference evidence="4 5" key="1">
    <citation type="submission" date="2023-08" db="EMBL/GenBank/DDBJ databases">
        <authorList>
            <person name="Girao M."/>
            <person name="Carvalho M.F."/>
        </authorList>
    </citation>
    <scope>NUCLEOTIDE SEQUENCE [LARGE SCALE GENOMIC DNA]</scope>
    <source>
        <strain evidence="4 5">CC-R104</strain>
    </source>
</reference>
<dbReference type="Proteomes" id="UP001331936">
    <property type="component" value="Unassembled WGS sequence"/>
</dbReference>
<dbReference type="InterPro" id="IPR003965">
    <property type="entry name" value="Fatty_acid_synthase"/>
</dbReference>
<evidence type="ECO:0000256" key="2">
    <source>
        <dbReference type="SAM" id="MobiDB-lite"/>
    </source>
</evidence>
<evidence type="ECO:0000259" key="3">
    <source>
        <dbReference type="SMART" id="SM00827"/>
    </source>
</evidence>
<dbReference type="InterPro" id="IPR050830">
    <property type="entry name" value="Fungal_FAS"/>
</dbReference>
<dbReference type="RefSeq" id="WP_330153879.1">
    <property type="nucleotide sequence ID" value="NZ_JAUZMZ010000153.1"/>
</dbReference>
<evidence type="ECO:0000256" key="1">
    <source>
        <dbReference type="ARBA" id="ARBA00022679"/>
    </source>
</evidence>
<organism evidence="4 5">
    <name type="scientific">Rhodococcus chondri</name>
    <dbReference type="NCBI Taxonomy" id="3065941"/>
    <lineage>
        <taxon>Bacteria</taxon>
        <taxon>Bacillati</taxon>
        <taxon>Actinomycetota</taxon>
        <taxon>Actinomycetes</taxon>
        <taxon>Mycobacteriales</taxon>
        <taxon>Nocardiaceae</taxon>
        <taxon>Rhodococcus</taxon>
    </lineage>
</organism>
<evidence type="ECO:0000313" key="5">
    <source>
        <dbReference type="Proteomes" id="UP001331936"/>
    </source>
</evidence>
<dbReference type="SUPFAM" id="SSF51412">
    <property type="entry name" value="Inosine monophosphate dehydrogenase (IMPDH)"/>
    <property type="match status" value="1"/>
</dbReference>
<dbReference type="InterPro" id="IPR016035">
    <property type="entry name" value="Acyl_Trfase/lysoPLipase"/>
</dbReference>
<dbReference type="Gene3D" id="3.40.366.10">
    <property type="entry name" value="Malonyl-Coenzyme A Acyl Carrier Protein, domain 2"/>
    <property type="match status" value="2"/>
</dbReference>
<dbReference type="Gene3D" id="3.20.20.70">
    <property type="entry name" value="Aldolase class I"/>
    <property type="match status" value="1"/>
</dbReference>
<gene>
    <name evidence="4" type="ORF">Q8814_20715</name>
</gene>
<dbReference type="PANTHER" id="PTHR10982">
    <property type="entry name" value="MALONYL COA-ACYL CARRIER PROTEIN TRANSACYLASE"/>
    <property type="match status" value="1"/>
</dbReference>
<dbReference type="Pfam" id="PF22690">
    <property type="entry name" value="FAS_AT_central"/>
    <property type="match status" value="1"/>
</dbReference>